<dbReference type="GO" id="GO:0005524">
    <property type="term" value="F:ATP binding"/>
    <property type="evidence" value="ECO:0007669"/>
    <property type="project" value="UniProtKB-KW"/>
</dbReference>
<proteinExistence type="inferred from homology"/>
<feature type="region of interest" description="Disordered" evidence="6">
    <location>
        <begin position="813"/>
        <end position="865"/>
    </location>
</feature>
<dbReference type="InterPro" id="IPR012763">
    <property type="entry name" value="DNA_pol_III_sug/sutau_N"/>
</dbReference>
<keyword evidence="4" id="KW-0862">Zinc</keyword>
<feature type="compositionally biased region" description="Gly residues" evidence="6">
    <location>
        <begin position="1"/>
        <end position="17"/>
    </location>
</feature>
<keyword evidence="3" id="KW-0547">Nucleotide-binding</keyword>
<dbReference type="Pfam" id="PF12169">
    <property type="entry name" value="DNA_pol3_gamma3"/>
    <property type="match status" value="1"/>
</dbReference>
<dbReference type="InterPro" id="IPR045085">
    <property type="entry name" value="HLD_clamp_pol_III_gamma_tau"/>
</dbReference>
<dbReference type="PANTHER" id="PTHR11669:SF63">
    <property type="entry name" value="PROTEIN STICHEL"/>
    <property type="match status" value="1"/>
</dbReference>
<dbReference type="Pfam" id="PF22608">
    <property type="entry name" value="DNAX_ATPase_lid"/>
    <property type="match status" value="1"/>
</dbReference>
<evidence type="ECO:0000313" key="10">
    <source>
        <dbReference type="EMBL" id="KAL1564890.1"/>
    </source>
</evidence>
<feature type="compositionally biased region" description="Basic and acidic residues" evidence="6">
    <location>
        <begin position="1005"/>
        <end position="1014"/>
    </location>
</feature>
<keyword evidence="2" id="KW-0479">Metal-binding</keyword>
<dbReference type="GO" id="GO:0046872">
    <property type="term" value="F:metal ion binding"/>
    <property type="evidence" value="ECO:0007669"/>
    <property type="project" value="UniProtKB-KW"/>
</dbReference>
<dbReference type="FunFam" id="1.10.8.60:FF:000013">
    <property type="entry name" value="DNA polymerase III subunit gamma/tau"/>
    <property type="match status" value="1"/>
</dbReference>
<evidence type="ECO:0000256" key="5">
    <source>
        <dbReference type="ARBA" id="ARBA00022840"/>
    </source>
</evidence>
<feature type="compositionally biased region" description="Basic and acidic residues" evidence="6">
    <location>
        <begin position="107"/>
        <end position="118"/>
    </location>
</feature>
<feature type="domain" description="STICHEL DnaA-N-like alpha-beta" evidence="9">
    <location>
        <begin position="911"/>
        <end position="994"/>
    </location>
</feature>
<dbReference type="InterPro" id="IPR027417">
    <property type="entry name" value="P-loop_NTPase"/>
</dbReference>
<dbReference type="Proteomes" id="UP001567538">
    <property type="component" value="Unassembled WGS sequence"/>
</dbReference>
<dbReference type="InterPro" id="IPR054506">
    <property type="entry name" value="DnaA_N-like_STI"/>
</dbReference>
<dbReference type="NCBIfam" id="TIGR02397">
    <property type="entry name" value="dnaX_nterm"/>
    <property type="match status" value="1"/>
</dbReference>
<dbReference type="InterPro" id="IPR022754">
    <property type="entry name" value="DNA_pol_III_gamma-3"/>
</dbReference>
<dbReference type="Pfam" id="PF23007">
    <property type="entry name" value="DnaA_N-like_STI"/>
    <property type="match status" value="1"/>
</dbReference>
<dbReference type="Gene3D" id="1.10.8.60">
    <property type="match status" value="1"/>
</dbReference>
<feature type="region of interest" description="Disordered" evidence="6">
    <location>
        <begin position="177"/>
        <end position="200"/>
    </location>
</feature>
<evidence type="ECO:0000259" key="7">
    <source>
        <dbReference type="Pfam" id="PF12169"/>
    </source>
</evidence>
<sequence>MMQFEGGGAAAAGGGGVDRSPNNLHWKKELTQIRKAARVLRDPGTSSSWRPSPPPDSARSITKNSRVEGNAFELNFKMGTNNSSNSGNQNAKAREKGRVYLHNWKNQKSESERSRQFNDDDDDGGGGDVEGSSSTQEESFEVDSSNTVRNDAKSDGYQSDRFTAAFFKCMDSSFAPSIRRRRKKKAARSDNPSPSSRKKLQMKMLLSRYTKNAMDDSPSVGSGREDFMSLIDQSDENGGYCNSEDLGRDSAVSQLLARFKNNKGWSCPPVKMMRSHRKEDDSVPYSMQALLTRRYNRFAIRNPTVDSWVGMTRSFDDGDDEVDDQRGCGIPCYWSRRSTPRSRNGSSCSPSLSDALRRKGSSLFCGSQTMSQGRHQGISLRSNKRKFNSKIAAQSLAPLLDSGADGSSLRTRDSDDELTAKLAELDMEGMSRLVGRRLRSSSCRSLEGLELVARESYSDNIKNLSHKYRPMCFEDLIGQSMVVQSLARAVSRGRITPSYLFQGPRGVGKKSMARIFAAALNCLATDDSRPCGACRECADFLSGKSRFIEEVDCSNDTGVDRLKNVLRNISVVNPSGLPHCRVIVIDQCHLLPSKAWLSFLRVLEKTLPFTVFILITTDVDNVPRAILTQCQKHIFNKIGNGDIVTRLRKISVEENLDVEPNALELIASSADGSLHDAEIMLDQLSLFGKQITKSLVNELMGVVSEDKLLELLELAMSSNATETVRRSREVLDSGVDPLVLISQLVTLIVDIIAGTHLKVDTKHDDSIFGWKTLTERELLRLKHALTLLSEAEKHLRVSSERSTWFTATLLQLGSTPSPSRTQSISSRGQTSKATEEEHASIPGESTASRQNSDKQFAPEKSTSPSSCMFYDQCNSASNVRPTPNTNQSQFNDCISLTVSHDDSTNKRTTLRCVNSEMLVSIWLQCIEKCHSETLRLLLHSYGKLVSISETKGGFIAHVAFEDSDIKTRAKGFLSSITNSFETVLRCNVEVKLSLLDDSLDHKPINDIPINRENKSTCSNVSMSMEDSKSDIPLQRAEPITLEQLSKNASLQASDKGTPQATSNLRPERNQVLPQDELIHEMKTLKLNDEVAPQKDQVVQTVDHRPISPSLLHNTTFGNSFHKDNNGYESGSGGGGCSGMLCWNNRTPHARGKAKKDASRHAAKKGRFSLFGECGK</sequence>
<feature type="compositionally biased region" description="Polar residues" evidence="6">
    <location>
        <begin position="131"/>
        <end position="149"/>
    </location>
</feature>
<dbReference type="AlphaFoldDB" id="A0ABD1I930"/>
<dbReference type="CDD" id="cd18137">
    <property type="entry name" value="HLD_clamp_pol_III_gamma_tau"/>
    <property type="match status" value="1"/>
</dbReference>
<feature type="region of interest" description="Disordered" evidence="6">
    <location>
        <begin position="1"/>
        <end position="155"/>
    </location>
</feature>
<evidence type="ECO:0000256" key="2">
    <source>
        <dbReference type="ARBA" id="ARBA00022723"/>
    </source>
</evidence>
<feature type="region of interest" description="Disordered" evidence="6">
    <location>
        <begin position="1045"/>
        <end position="1067"/>
    </location>
</feature>
<feature type="compositionally biased region" description="Polar residues" evidence="6">
    <location>
        <begin position="813"/>
        <end position="832"/>
    </location>
</feature>
<dbReference type="PANTHER" id="PTHR11669">
    <property type="entry name" value="REPLICATION FACTOR C / DNA POLYMERASE III GAMMA-TAU SUBUNIT"/>
    <property type="match status" value="1"/>
</dbReference>
<protein>
    <submittedName>
        <fullName evidence="10">Protein STICHEL-like</fullName>
    </submittedName>
</protein>
<feature type="compositionally biased region" description="Polar residues" evidence="6">
    <location>
        <begin position="1015"/>
        <end position="1024"/>
    </location>
</feature>
<evidence type="ECO:0000256" key="4">
    <source>
        <dbReference type="ARBA" id="ARBA00022833"/>
    </source>
</evidence>
<feature type="region of interest" description="Disordered" evidence="6">
    <location>
        <begin position="1005"/>
        <end position="1031"/>
    </location>
</feature>
<gene>
    <name evidence="10" type="ORF">AAHA92_07175</name>
</gene>
<reference evidence="10 11" key="1">
    <citation type="submission" date="2024-06" db="EMBL/GenBank/DDBJ databases">
        <title>A chromosome level genome sequence of Diviner's sage (Salvia divinorum).</title>
        <authorList>
            <person name="Ford S.A."/>
            <person name="Ro D.-K."/>
            <person name="Ness R.W."/>
            <person name="Phillips M.A."/>
        </authorList>
    </citation>
    <scope>NUCLEOTIDE SEQUENCE [LARGE SCALE GENOMIC DNA]</scope>
    <source>
        <strain evidence="10">SAF-2024a</strain>
        <tissue evidence="10">Leaf</tissue>
    </source>
</reference>
<evidence type="ECO:0000256" key="6">
    <source>
        <dbReference type="SAM" id="MobiDB-lite"/>
    </source>
</evidence>
<feature type="domain" description="DNA polymerase III subunit gamma/tau helical lid" evidence="8">
    <location>
        <begin position="643"/>
        <end position="687"/>
    </location>
</feature>
<comment type="similarity">
    <text evidence="1">Belongs to the DnaX/STICHEL family.</text>
</comment>
<evidence type="ECO:0000256" key="1">
    <source>
        <dbReference type="ARBA" id="ARBA00006360"/>
    </source>
</evidence>
<organism evidence="10 11">
    <name type="scientific">Salvia divinorum</name>
    <name type="common">Maria pastora</name>
    <name type="synonym">Diviner's sage</name>
    <dbReference type="NCBI Taxonomy" id="28513"/>
    <lineage>
        <taxon>Eukaryota</taxon>
        <taxon>Viridiplantae</taxon>
        <taxon>Streptophyta</taxon>
        <taxon>Embryophyta</taxon>
        <taxon>Tracheophyta</taxon>
        <taxon>Spermatophyta</taxon>
        <taxon>Magnoliopsida</taxon>
        <taxon>eudicotyledons</taxon>
        <taxon>Gunneridae</taxon>
        <taxon>Pentapetalae</taxon>
        <taxon>asterids</taxon>
        <taxon>lamiids</taxon>
        <taxon>Lamiales</taxon>
        <taxon>Lamiaceae</taxon>
        <taxon>Nepetoideae</taxon>
        <taxon>Mentheae</taxon>
        <taxon>Salviinae</taxon>
        <taxon>Salvia</taxon>
        <taxon>Salvia subgen. Calosphace</taxon>
    </lineage>
</organism>
<dbReference type="Pfam" id="PF13177">
    <property type="entry name" value="DNA_pol3_delta2"/>
    <property type="match status" value="1"/>
</dbReference>
<evidence type="ECO:0000259" key="8">
    <source>
        <dbReference type="Pfam" id="PF22608"/>
    </source>
</evidence>
<dbReference type="InterPro" id="IPR050238">
    <property type="entry name" value="DNA_Rep/Repair_Clamp_Loader"/>
</dbReference>
<keyword evidence="5" id="KW-0067">ATP-binding</keyword>
<feature type="compositionally biased region" description="Polar residues" evidence="6">
    <location>
        <begin position="1045"/>
        <end position="1064"/>
    </location>
</feature>
<feature type="compositionally biased region" description="Low complexity" evidence="6">
    <location>
        <begin position="81"/>
        <end position="90"/>
    </location>
</feature>
<keyword evidence="11" id="KW-1185">Reference proteome</keyword>
<name>A0ABD1I930_SALDI</name>
<dbReference type="SUPFAM" id="SSF52540">
    <property type="entry name" value="P-loop containing nucleoside triphosphate hydrolases"/>
    <property type="match status" value="1"/>
</dbReference>
<evidence type="ECO:0000256" key="3">
    <source>
        <dbReference type="ARBA" id="ARBA00022741"/>
    </source>
</evidence>
<comment type="caution">
    <text evidence="10">The sequence shown here is derived from an EMBL/GenBank/DDBJ whole genome shotgun (WGS) entry which is preliminary data.</text>
</comment>
<evidence type="ECO:0000313" key="11">
    <source>
        <dbReference type="Proteomes" id="UP001567538"/>
    </source>
</evidence>
<feature type="compositionally biased region" description="Polar residues" evidence="6">
    <location>
        <begin position="843"/>
        <end position="865"/>
    </location>
</feature>
<dbReference type="EMBL" id="JBEAFC010000003">
    <property type="protein sequence ID" value="KAL1564890.1"/>
    <property type="molecule type" value="Genomic_DNA"/>
</dbReference>
<accession>A0ABD1I930</accession>
<evidence type="ECO:0000259" key="9">
    <source>
        <dbReference type="Pfam" id="PF23007"/>
    </source>
</evidence>
<feature type="domain" description="DNA polymerase III gamma subunit" evidence="7">
    <location>
        <begin position="692"/>
        <end position="755"/>
    </location>
</feature>
<dbReference type="Gene3D" id="3.40.50.300">
    <property type="entry name" value="P-loop containing nucleotide triphosphate hydrolases"/>
    <property type="match status" value="1"/>
</dbReference>